<dbReference type="PANTHER" id="PTHR11808">
    <property type="entry name" value="TRANS-SULFURATION ENZYME FAMILY MEMBER"/>
    <property type="match status" value="1"/>
</dbReference>
<dbReference type="GO" id="GO:0005737">
    <property type="term" value="C:cytoplasm"/>
    <property type="evidence" value="ECO:0007669"/>
    <property type="project" value="TreeGrafter"/>
</dbReference>
<dbReference type="InterPro" id="IPR015421">
    <property type="entry name" value="PyrdxlP-dep_Trfase_major"/>
</dbReference>
<keyword evidence="3 4" id="KW-0663">Pyridoxal phosphate</keyword>
<dbReference type="FunFam" id="3.40.640.10:FF:000009">
    <property type="entry name" value="Cystathionine gamma-synthase homolog"/>
    <property type="match status" value="1"/>
</dbReference>
<evidence type="ECO:0000256" key="3">
    <source>
        <dbReference type="ARBA" id="ARBA00022898"/>
    </source>
</evidence>
<organism evidence="6 7">
    <name type="scientific">Sporosarcina newyorkensis 2681</name>
    <dbReference type="NCBI Taxonomy" id="1027292"/>
    <lineage>
        <taxon>Bacteria</taxon>
        <taxon>Bacillati</taxon>
        <taxon>Bacillota</taxon>
        <taxon>Bacilli</taxon>
        <taxon>Bacillales</taxon>
        <taxon>Caryophanaceae</taxon>
        <taxon>Sporosarcina</taxon>
    </lineage>
</organism>
<dbReference type="Proteomes" id="UP000005316">
    <property type="component" value="Unassembled WGS sequence"/>
</dbReference>
<dbReference type="eggNOG" id="COG0626">
    <property type="taxonomic scope" value="Bacteria"/>
</dbReference>
<dbReference type="PROSITE" id="PS00868">
    <property type="entry name" value="CYS_MET_METAB_PP"/>
    <property type="match status" value="1"/>
</dbReference>
<dbReference type="InterPro" id="IPR054542">
    <property type="entry name" value="Cys_met_metab_PP"/>
</dbReference>
<dbReference type="Gene3D" id="3.90.1150.10">
    <property type="entry name" value="Aspartate Aminotransferase, domain 1"/>
    <property type="match status" value="1"/>
</dbReference>
<dbReference type="EC" id="4.4.1.8" evidence="6"/>
<dbReference type="InterPro" id="IPR015424">
    <property type="entry name" value="PyrdxlP-dep_Trfase"/>
</dbReference>
<dbReference type="PIRSF" id="PIRSF001434">
    <property type="entry name" value="CGS"/>
    <property type="match status" value="1"/>
</dbReference>
<dbReference type="Pfam" id="PF01053">
    <property type="entry name" value="Cys_Met_Meta_PP"/>
    <property type="match status" value="1"/>
</dbReference>
<dbReference type="Gene3D" id="3.40.640.10">
    <property type="entry name" value="Type I PLP-dependent aspartate aminotransferase-like (Major domain)"/>
    <property type="match status" value="1"/>
</dbReference>
<dbReference type="FunFam" id="3.90.1150.10:FF:000070">
    <property type="entry name" value="Putative cystathionine gamma-synthase"/>
    <property type="match status" value="1"/>
</dbReference>
<dbReference type="InterPro" id="IPR015422">
    <property type="entry name" value="PyrdxlP-dep_Trfase_small"/>
</dbReference>
<dbReference type="NCBIfam" id="NF006095">
    <property type="entry name" value="PRK08247.1"/>
    <property type="match status" value="1"/>
</dbReference>
<dbReference type="GO" id="GO:0030170">
    <property type="term" value="F:pyridoxal phosphate binding"/>
    <property type="evidence" value="ECO:0007669"/>
    <property type="project" value="InterPro"/>
</dbReference>
<gene>
    <name evidence="6" type="primary">metC2</name>
    <name evidence="6" type="ORF">HMPREF9372_2011</name>
</gene>
<dbReference type="GO" id="GO:0019346">
    <property type="term" value="P:transsulfuration"/>
    <property type="evidence" value="ECO:0007669"/>
    <property type="project" value="InterPro"/>
</dbReference>
<reference evidence="6 7" key="1">
    <citation type="submission" date="2011-04" db="EMBL/GenBank/DDBJ databases">
        <authorList>
            <person name="Muzny D."/>
            <person name="Qin X."/>
            <person name="Deng J."/>
            <person name="Jiang H."/>
            <person name="Liu Y."/>
            <person name="Qu J."/>
            <person name="Song X.-Z."/>
            <person name="Zhang L."/>
            <person name="Thornton R."/>
            <person name="Coyle M."/>
            <person name="Francisco L."/>
            <person name="Jackson L."/>
            <person name="Javaid M."/>
            <person name="Korchina V."/>
            <person name="Kovar C."/>
            <person name="Mata R."/>
            <person name="Mathew T."/>
            <person name="Ngo R."/>
            <person name="Nguyen L."/>
            <person name="Nguyen N."/>
            <person name="Okwuonu G."/>
            <person name="Ongeri F."/>
            <person name="Pham C."/>
            <person name="Simmons D."/>
            <person name="Wilczek-Boney K."/>
            <person name="Hale W."/>
            <person name="Jakkamsetti A."/>
            <person name="Pham P."/>
            <person name="Ruth R."/>
            <person name="San Lucas F."/>
            <person name="Warren J."/>
            <person name="Zhang J."/>
            <person name="Zhao Z."/>
            <person name="Zhou C."/>
            <person name="Zhu D."/>
            <person name="Lee S."/>
            <person name="Bess C."/>
            <person name="Blankenburg K."/>
            <person name="Forbes L."/>
            <person name="Fu Q."/>
            <person name="Gubbala S."/>
            <person name="Hirani K."/>
            <person name="Jayaseelan J.C."/>
            <person name="Lara F."/>
            <person name="Munidasa M."/>
            <person name="Palculict T."/>
            <person name="Patil S."/>
            <person name="Pu L.-L."/>
            <person name="Saada N."/>
            <person name="Tang L."/>
            <person name="Weissenberger G."/>
            <person name="Zhu Y."/>
            <person name="Hemphill L."/>
            <person name="Shang Y."/>
            <person name="Youmans B."/>
            <person name="Ayvaz T."/>
            <person name="Ross M."/>
            <person name="Santibanez J."/>
            <person name="Aqrawi P."/>
            <person name="Gross S."/>
            <person name="Joshi V."/>
            <person name="Fowler G."/>
            <person name="Nazareth L."/>
            <person name="Reid J."/>
            <person name="Worley K."/>
            <person name="Petrosino J."/>
            <person name="Highlander S."/>
            <person name="Gibbs R."/>
        </authorList>
    </citation>
    <scope>NUCLEOTIDE SEQUENCE [LARGE SCALE GENOMIC DNA]</scope>
    <source>
        <strain evidence="6 7">2681</strain>
    </source>
</reference>
<comment type="similarity">
    <text evidence="2 5">Belongs to the trans-sulfuration enzymes family.</text>
</comment>
<evidence type="ECO:0000256" key="1">
    <source>
        <dbReference type="ARBA" id="ARBA00001933"/>
    </source>
</evidence>
<evidence type="ECO:0000256" key="5">
    <source>
        <dbReference type="RuleBase" id="RU362118"/>
    </source>
</evidence>
<proteinExistence type="inferred from homology"/>
<dbReference type="InterPro" id="IPR000277">
    <property type="entry name" value="Cys/Met-Metab_PyrdxlP-dep_enz"/>
</dbReference>
<feature type="modified residue" description="N6-(pyridoxal phosphate)lysine" evidence="4">
    <location>
        <position position="219"/>
    </location>
</feature>
<comment type="cofactor">
    <cofactor evidence="1 5">
        <name>pyridoxal 5'-phosphate</name>
        <dbReference type="ChEBI" id="CHEBI:597326"/>
    </cofactor>
</comment>
<comment type="caution">
    <text evidence="6">The sequence shown here is derived from an EMBL/GenBank/DDBJ whole genome shotgun (WGS) entry which is preliminary data.</text>
</comment>
<evidence type="ECO:0000313" key="6">
    <source>
        <dbReference type="EMBL" id="EGQ25996.1"/>
    </source>
</evidence>
<name>F9DT80_9BACL</name>
<dbReference type="AlphaFoldDB" id="F9DT80"/>
<dbReference type="HOGENOM" id="CLU_018986_2_0_9"/>
<accession>F9DT80</accession>
<protein>
    <submittedName>
        <fullName evidence="6">Cystathionine beta-lyase</fullName>
        <ecNumber evidence="6">4.4.1.8</ecNumber>
    </submittedName>
</protein>
<sequence length="397" mass="44346">MFEGLFEMKRLFFIFLKGMDTMTNNELETRLVQLGNNSDKKTGAVNTPIYLSTAYHHEGLGQSTGYDYTRTKNPTRSILEDGIADLESGDQGYACSSGMAAIQLILSLFKTGDEILAPEDLYGGTYRLFQQYEKTYQISTHYLTFEDVSEVEQAITDRTKAIFLETPTNPLMLQINVATYAELAKKHGLLLIVDNTFLTPYFQRPIEEGADIVIHSATKYIGGHNDVLAGLVVAKGEELCDRLFTNHNASGATLSPFDSWLVVRGLKTLHLRMKQHDANAKEMVAYLKQEPLIADVLYAGIGGMLSFRVQNSEWVGPFLENMKLISFAESLGGVESFITYPTTQTHMDIPIEERNRRGVDDRLLRFSVGVEDADDLIADVKQALYAAKEAVEAVNIH</sequence>
<dbReference type="PANTHER" id="PTHR11808:SF90">
    <property type="entry name" value="CYSTATHIONINE GAMMA-SYNTHASE"/>
    <property type="match status" value="1"/>
</dbReference>
<keyword evidence="6" id="KW-0456">Lyase</keyword>
<evidence type="ECO:0000256" key="4">
    <source>
        <dbReference type="PIRSR" id="PIRSR001434-2"/>
    </source>
</evidence>
<dbReference type="STRING" id="759851.SAMN04244570_3534"/>
<dbReference type="EMBL" id="AFPZ01000064">
    <property type="protein sequence ID" value="EGQ25996.1"/>
    <property type="molecule type" value="Genomic_DNA"/>
</dbReference>
<dbReference type="CDD" id="cd00614">
    <property type="entry name" value="CGS_like"/>
    <property type="match status" value="1"/>
</dbReference>
<evidence type="ECO:0000313" key="7">
    <source>
        <dbReference type="Proteomes" id="UP000005316"/>
    </source>
</evidence>
<evidence type="ECO:0000256" key="2">
    <source>
        <dbReference type="ARBA" id="ARBA00009077"/>
    </source>
</evidence>
<dbReference type="SUPFAM" id="SSF53383">
    <property type="entry name" value="PLP-dependent transferases"/>
    <property type="match status" value="1"/>
</dbReference>
<dbReference type="GO" id="GO:0016846">
    <property type="term" value="F:carbon-sulfur lyase activity"/>
    <property type="evidence" value="ECO:0007669"/>
    <property type="project" value="TreeGrafter"/>
</dbReference>